<dbReference type="Ensembl" id="ENSXETT00000110987">
    <property type="protein sequence ID" value="ENSXETP00000111886"/>
    <property type="gene ID" value="ENSXETG00000048995"/>
</dbReference>
<name>A0A803JV49_XENTR</name>
<dbReference type="InParanoid" id="A0A803JV49"/>
<reference evidence="2" key="2">
    <citation type="submission" date="2021-03" db="UniProtKB">
        <authorList>
            <consortium name="Ensembl"/>
        </authorList>
    </citation>
    <scope>IDENTIFICATION</scope>
</reference>
<dbReference type="Pfam" id="PF26215">
    <property type="entry name" value="HTH_animal"/>
    <property type="match status" value="1"/>
</dbReference>
<feature type="domain" description="Helix-turn-helix" evidence="1">
    <location>
        <begin position="312"/>
        <end position="365"/>
    </location>
</feature>
<dbReference type="GeneTree" id="ENSGT00940000154669"/>
<reference evidence="2" key="1">
    <citation type="journal article" date="2010" name="Science">
        <title>The genome of the Western clawed frog Xenopus tropicalis.</title>
        <authorList>
            <person name="Hellsten U."/>
            <person name="Harland R.M."/>
            <person name="Gilchrist M.J."/>
            <person name="Hendrix D."/>
            <person name="Jurka J."/>
            <person name="Kapitonov V."/>
            <person name="Ovcharenko I."/>
            <person name="Putnam N.H."/>
            <person name="Shu S."/>
            <person name="Taher L."/>
            <person name="Blitz I.L."/>
            <person name="Blumberg B."/>
            <person name="Dichmann D.S."/>
            <person name="Dubchak I."/>
            <person name="Amaya E."/>
            <person name="Detter J.C."/>
            <person name="Fletcher R."/>
            <person name="Gerhard D.S."/>
            <person name="Goodstein D."/>
            <person name="Graves T."/>
            <person name="Grigoriev I.V."/>
            <person name="Grimwood J."/>
            <person name="Kawashima T."/>
            <person name="Lindquist E."/>
            <person name="Lucas S.M."/>
            <person name="Mead P.E."/>
            <person name="Mitros T."/>
            <person name="Ogino H."/>
            <person name="Ohta Y."/>
            <person name="Poliakov A.V."/>
            <person name="Pollet N."/>
            <person name="Robert J."/>
            <person name="Salamov A."/>
            <person name="Sater A.K."/>
            <person name="Schmutz J."/>
            <person name="Terry A."/>
            <person name="Vize P.D."/>
            <person name="Warren W.C."/>
            <person name="Wells D."/>
            <person name="Wills A."/>
            <person name="Wilson R.K."/>
            <person name="Zimmerman L.B."/>
            <person name="Zorn A.M."/>
            <person name="Grainger R."/>
            <person name="Grammer T."/>
            <person name="Khokha M.K."/>
            <person name="Richardson P.M."/>
            <person name="Rokhsar D.S."/>
        </authorList>
    </citation>
    <scope>NUCLEOTIDE SEQUENCE [LARGE SCALE GENOMIC DNA]</scope>
    <source>
        <strain evidence="2">Nigerian</strain>
    </source>
</reference>
<evidence type="ECO:0000313" key="2">
    <source>
        <dbReference type="Ensembl" id="ENSXETP00000111886"/>
    </source>
</evidence>
<evidence type="ECO:0000259" key="1">
    <source>
        <dbReference type="Pfam" id="PF26215"/>
    </source>
</evidence>
<dbReference type="InterPro" id="IPR058912">
    <property type="entry name" value="HTH_animal"/>
</dbReference>
<dbReference type="PANTHER" id="PTHR21301:SF13">
    <property type="match status" value="1"/>
</dbReference>
<sequence>MVVVLDAAAYKAEAMRQLGDVSTYKILKFNPTDDFTQILSGLIFKAYTNGLINTKIRDYLIPTNVKIPVFHHLPKVHKAERPPIGRPMVSGIMSLNERLSEFIDILLQPLVLRLTSYVRDTKHILQILGNFEWQNGFSWGTIDVTSLYSCIPHDKGLQTISYHLDNYSSYDSVLKDFILDAILYLLTHNFFKFEGVFYLQRCGTLMGAKFAPTYANLYMGWWEESRIFGGEAPLLQHVVLYRRFVDDLLFVWRGTDFAFSQFVEFLNMNDLNLKFTSEYGKTWITFLDLELRCHGGFIETDVYRKPCAGNSLLRADSCHPGHLFKGIPLGQFCRLRRNCSTEASFVKQSCQLRDCFLSRGYTMKHLSPAFEGALNMDRQLLLHKSSGEMAGGVRGGPFIMEGKKDVPIFVTIYSRQFYKIKKIIQNLLPVLLNDPQLAPVVVDGCKFVSRRAPTLGNYLSPTVLKSAKAKATWLNIKGTYPCGARRCITCAYVKCSTTF</sequence>
<accession>A0A803JV49</accession>
<organism evidence="2">
    <name type="scientific">Xenopus tropicalis</name>
    <name type="common">Western clawed frog</name>
    <name type="synonym">Silurana tropicalis</name>
    <dbReference type="NCBI Taxonomy" id="8364"/>
    <lineage>
        <taxon>Eukaryota</taxon>
        <taxon>Metazoa</taxon>
        <taxon>Chordata</taxon>
        <taxon>Craniata</taxon>
        <taxon>Vertebrata</taxon>
        <taxon>Euteleostomi</taxon>
        <taxon>Amphibia</taxon>
        <taxon>Batrachia</taxon>
        <taxon>Anura</taxon>
        <taxon>Pipoidea</taxon>
        <taxon>Pipidae</taxon>
        <taxon>Xenopodinae</taxon>
        <taxon>Xenopus</taxon>
        <taxon>Silurana</taxon>
    </lineage>
</organism>
<dbReference type="PANTHER" id="PTHR21301">
    <property type="entry name" value="REVERSE TRANSCRIPTASE"/>
    <property type="match status" value="1"/>
</dbReference>
<dbReference type="AlphaFoldDB" id="A0A803JV49"/>
<dbReference type="InterPro" id="IPR043502">
    <property type="entry name" value="DNA/RNA_pol_sf"/>
</dbReference>
<protein>
    <recommendedName>
        <fullName evidence="1">Helix-turn-helix domain-containing protein</fullName>
    </recommendedName>
</protein>
<proteinExistence type="predicted"/>
<dbReference type="SUPFAM" id="SSF56672">
    <property type="entry name" value="DNA/RNA polymerases"/>
    <property type="match status" value="1"/>
</dbReference>